<sequence length="298" mass="33864">MGTVSRVLIFGIDSFTGKYVKDELQKRGYMVYGTAYPGGSPVGDFIPCDITNSLQTEEIIANVEPDYVIILAAITFVPHGQDRSIYDINLFAPLSILRQLSKLSRKPRRIIIPSTGHIYGNATGGALSETCCANPVSHYALSKYALEQMCNAYQENLDIVILRPFNYTGIGQAGHFLIPKLVESFRNRLPCLELGNLDVYRDFSDVRDVARAYSVLLETDDLQHRVYNVCSGEAVCLRQILDWLRQMADFSPQVRINPDFVRKNEMRQLYGNNERLLSLGWQRQFCLKDTLRWMLTTC</sequence>
<dbReference type="InterPro" id="IPR036291">
    <property type="entry name" value="NAD(P)-bd_dom_sf"/>
</dbReference>
<dbReference type="STRING" id="653733.Selin_0211"/>
<dbReference type="KEGG" id="din:Selin_0211"/>
<dbReference type="InterPro" id="IPR001509">
    <property type="entry name" value="Epimerase_deHydtase"/>
</dbReference>
<dbReference type="RefSeq" id="WP_013504857.1">
    <property type="nucleotide sequence ID" value="NC_014836.1"/>
</dbReference>
<dbReference type="PANTHER" id="PTHR43245">
    <property type="entry name" value="BIFUNCTIONAL POLYMYXIN RESISTANCE PROTEIN ARNA"/>
    <property type="match status" value="1"/>
</dbReference>
<dbReference type="PANTHER" id="PTHR43245:SF53">
    <property type="entry name" value="EPIMERASE-RELATED"/>
    <property type="match status" value="1"/>
</dbReference>
<dbReference type="EMBL" id="CP002432">
    <property type="protein sequence ID" value="ADU64968.1"/>
    <property type="molecule type" value="Genomic_DNA"/>
</dbReference>
<evidence type="ECO:0000313" key="3">
    <source>
        <dbReference type="Proteomes" id="UP000002572"/>
    </source>
</evidence>
<dbReference type="SUPFAM" id="SSF51735">
    <property type="entry name" value="NAD(P)-binding Rossmann-fold domains"/>
    <property type="match status" value="1"/>
</dbReference>
<evidence type="ECO:0000259" key="1">
    <source>
        <dbReference type="Pfam" id="PF01370"/>
    </source>
</evidence>
<protein>
    <submittedName>
        <fullName evidence="2">NAD-dependent epimerase/dehydratase</fullName>
    </submittedName>
</protein>
<reference evidence="2 3" key="1">
    <citation type="submission" date="2010-12" db="EMBL/GenBank/DDBJ databases">
        <title>Complete sequence of Desulfurispirillum indicum S5.</title>
        <authorList>
            <consortium name="US DOE Joint Genome Institute"/>
            <person name="Lucas S."/>
            <person name="Copeland A."/>
            <person name="Lapidus A."/>
            <person name="Cheng J.-F."/>
            <person name="Goodwin L."/>
            <person name="Pitluck S."/>
            <person name="Chertkov O."/>
            <person name="Held B."/>
            <person name="Detter J.C."/>
            <person name="Han C."/>
            <person name="Tapia R."/>
            <person name="Land M."/>
            <person name="Hauser L."/>
            <person name="Kyrpides N."/>
            <person name="Ivanova N."/>
            <person name="Mikhailova N."/>
            <person name="Haggblom M."/>
            <person name="Rauschenbach I."/>
            <person name="Bini E."/>
            <person name="Woyke T."/>
        </authorList>
    </citation>
    <scope>NUCLEOTIDE SEQUENCE [LARGE SCALE GENOMIC DNA]</scope>
    <source>
        <strain evidence="3">ATCC BAA-1389 / DSM 22839 / S5</strain>
    </source>
</reference>
<gene>
    <name evidence="2" type="ordered locus">Selin_0211</name>
</gene>
<dbReference type="eggNOG" id="COG0451">
    <property type="taxonomic scope" value="Bacteria"/>
</dbReference>
<accession>E6W629</accession>
<name>E6W629_DESIS</name>
<dbReference type="Pfam" id="PF01370">
    <property type="entry name" value="Epimerase"/>
    <property type="match status" value="1"/>
</dbReference>
<dbReference type="Proteomes" id="UP000002572">
    <property type="component" value="Chromosome"/>
</dbReference>
<dbReference type="OrthoDB" id="9802815at2"/>
<dbReference type="InParanoid" id="E6W629"/>
<dbReference type="AlphaFoldDB" id="E6W629"/>
<organism evidence="2 3">
    <name type="scientific">Desulfurispirillum indicum (strain ATCC BAA-1389 / DSM 22839 / S5)</name>
    <dbReference type="NCBI Taxonomy" id="653733"/>
    <lineage>
        <taxon>Bacteria</taxon>
        <taxon>Pseudomonadati</taxon>
        <taxon>Chrysiogenota</taxon>
        <taxon>Chrysiogenia</taxon>
        <taxon>Chrysiogenales</taxon>
        <taxon>Chrysiogenaceae</taxon>
        <taxon>Desulfurispirillum</taxon>
    </lineage>
</organism>
<feature type="domain" description="NAD-dependent epimerase/dehydratase" evidence="1">
    <location>
        <begin position="7"/>
        <end position="230"/>
    </location>
</feature>
<dbReference type="HOGENOM" id="CLU_007383_1_7_0"/>
<dbReference type="Gene3D" id="3.90.25.10">
    <property type="entry name" value="UDP-galactose 4-epimerase, domain 1"/>
    <property type="match status" value="1"/>
</dbReference>
<evidence type="ECO:0000313" key="2">
    <source>
        <dbReference type="EMBL" id="ADU64968.1"/>
    </source>
</evidence>
<proteinExistence type="predicted"/>
<dbReference type="Gene3D" id="3.40.50.720">
    <property type="entry name" value="NAD(P)-binding Rossmann-like Domain"/>
    <property type="match status" value="1"/>
</dbReference>
<dbReference type="InterPro" id="IPR050177">
    <property type="entry name" value="Lipid_A_modif_metabolic_enz"/>
</dbReference>
<keyword evidence="3" id="KW-1185">Reference proteome</keyword>